<feature type="compositionally biased region" description="Low complexity" evidence="5">
    <location>
        <begin position="121"/>
        <end position="132"/>
    </location>
</feature>
<evidence type="ECO:0000256" key="1">
    <source>
        <dbReference type="ARBA" id="ARBA00004308"/>
    </source>
</evidence>
<dbReference type="RefSeq" id="XP_003869385.1">
    <property type="nucleotide sequence ID" value="XM_003869336.1"/>
</dbReference>
<evidence type="ECO:0000259" key="6">
    <source>
        <dbReference type="Pfam" id="PF12632"/>
    </source>
</evidence>
<protein>
    <recommendedName>
        <fullName evidence="6">Myosin-binding domain-containing protein</fullName>
    </recommendedName>
</protein>
<evidence type="ECO:0000256" key="3">
    <source>
        <dbReference type="ARBA" id="ARBA00022989"/>
    </source>
</evidence>
<evidence type="ECO:0000256" key="5">
    <source>
        <dbReference type="SAM" id="MobiDB-lite"/>
    </source>
</evidence>
<dbReference type="InterPro" id="IPR026859">
    <property type="entry name" value="Myosin-bd"/>
</dbReference>
<gene>
    <name evidence="7" type="ORF">CORT_0D04100</name>
</gene>
<accession>H8X602</accession>
<dbReference type="GO" id="GO:0017022">
    <property type="term" value="F:myosin binding"/>
    <property type="evidence" value="ECO:0007669"/>
    <property type="project" value="InterPro"/>
</dbReference>
<feature type="region of interest" description="Disordered" evidence="5">
    <location>
        <begin position="708"/>
        <end position="744"/>
    </location>
</feature>
<keyword evidence="2" id="KW-0812">Transmembrane</keyword>
<comment type="subcellular location">
    <subcellularLocation>
        <location evidence="1">Endomembrane system</location>
    </subcellularLocation>
</comment>
<dbReference type="GO" id="GO:0012505">
    <property type="term" value="C:endomembrane system"/>
    <property type="evidence" value="ECO:0007669"/>
    <property type="project" value="UniProtKB-SubCell"/>
</dbReference>
<evidence type="ECO:0000256" key="4">
    <source>
        <dbReference type="ARBA" id="ARBA00023136"/>
    </source>
</evidence>
<dbReference type="OrthoDB" id="4089780at2759"/>
<feature type="compositionally biased region" description="Polar residues" evidence="5">
    <location>
        <begin position="664"/>
        <end position="682"/>
    </location>
</feature>
<dbReference type="AlphaFoldDB" id="H8X602"/>
<organism evidence="7 8">
    <name type="scientific">Candida orthopsilosis (strain 90-125)</name>
    <name type="common">Yeast</name>
    <dbReference type="NCBI Taxonomy" id="1136231"/>
    <lineage>
        <taxon>Eukaryota</taxon>
        <taxon>Fungi</taxon>
        <taxon>Dikarya</taxon>
        <taxon>Ascomycota</taxon>
        <taxon>Saccharomycotina</taxon>
        <taxon>Pichiomycetes</taxon>
        <taxon>Debaryomycetaceae</taxon>
        <taxon>Candida/Lodderomyces clade</taxon>
        <taxon>Candida</taxon>
    </lineage>
</organism>
<proteinExistence type="predicted"/>
<feature type="compositionally biased region" description="Low complexity" evidence="5">
    <location>
        <begin position="650"/>
        <end position="663"/>
    </location>
</feature>
<dbReference type="HOGENOM" id="CLU_016173_0_0_1"/>
<evidence type="ECO:0000313" key="8">
    <source>
        <dbReference type="Proteomes" id="UP000005018"/>
    </source>
</evidence>
<evidence type="ECO:0000313" key="7">
    <source>
        <dbReference type="EMBL" id="CCG23250.1"/>
    </source>
</evidence>
<keyword evidence="4" id="KW-0472">Membrane</keyword>
<dbReference type="EMBL" id="HE681722">
    <property type="protein sequence ID" value="CCG23250.1"/>
    <property type="molecule type" value="Genomic_DNA"/>
</dbReference>
<feature type="compositionally biased region" description="Polar residues" evidence="5">
    <location>
        <begin position="844"/>
        <end position="857"/>
    </location>
</feature>
<feature type="compositionally biased region" description="Polar residues" evidence="5">
    <location>
        <begin position="60"/>
        <end position="73"/>
    </location>
</feature>
<dbReference type="Pfam" id="PF12632">
    <property type="entry name" value="Vezatin"/>
    <property type="match status" value="1"/>
</dbReference>
<dbReference type="eggNOG" id="ENOG502RPM0">
    <property type="taxonomic scope" value="Eukaryota"/>
</dbReference>
<feature type="domain" description="Myosin-binding" evidence="6">
    <location>
        <begin position="286"/>
        <end position="490"/>
    </location>
</feature>
<name>H8X602_CANO9</name>
<sequence>MNFDRFNPLSSNFIYKQTTTKEPQQDAKLNLNSDVSDWGIDEDLTPTSALGTTFSNYLSPTASSTSTVHTNPVQAPPLLTNRQSSYSNYSASALMHDETFVPPHPTYIHHHHHHNHHHQQSKPQQQPQPQSPFRRRGSVNSNTSSQFNQQHYLHQSLNHHPLHRSHSHASSLDLLQYCQYSGNTIYPNTDTLSKFIEKYLSMENKLGEFWEKFKYNLIISNLLEDSMILSKNESSLQLLNSNPITTPSKYLRFTINDDGTRLIVLNTSYTLKYNYRYTNFTTVLLIINLIIYLLKQQQSAYFGPQQMTYESQFTLFKFIIVVSSKLIKIRKFKTTVETNKILDLLNDFLKLNYIVNKNLILSMVKLKGKKLDLVQGDANSTHLLNSLSFLNITLQSLIVKLLPHMNGDLFQQYCTINNINVGILTQEFDSEDQDDLEEVIFNINKFNQLRKLLICQLITINENAQSNFFTLNLMDQFQVNEMESELSAFEKMKLVHDVLIDHNDSVKAINKMFAKVDIVSQPREQVPPTDEDITPNLHSNLFQFTSRVNKFAHNLSYFNKYNQSLSLDNIDEQYEKLAIFQQFHDELNQLKLLHKSALLELNQEINPDYTIANSPKSTVSSSPQTNQAGSLNLKSFHNPSIKKRFSLPPTVTASGATTTNGSSMEVSTSPTKSSPGQTSVPSSKPKKYKRLSTGLQLGLLTVFEENGDRSSTVPATLAKGNRNSSSSTTSAPAATAVSSGLLPPPKVSYDDNYINILPINQFESYNKSTLDQLISSKTKNRYSLHNRTSINMNRFSLNSVQSNVSGISDLISTQMTSYNGDDEEPKLELPHDEQERDDKEDGNESSVIDNSDPGQLTQEELKMRLEASFTKIYNLEAENKKLIEDKRNKQVKKNTNEEVLSDITNEHLVEPNIPNASFLKDLETKLNMK</sequence>
<dbReference type="KEGG" id="cot:CORT_0D04100"/>
<keyword evidence="8" id="KW-1185">Reference proteome</keyword>
<reference evidence="7 8" key="1">
    <citation type="journal article" date="2012" name="PLoS ONE">
        <title>Sequence and analysis of the genome of the pathogenic yeast Candida orthopsilosis.</title>
        <authorList>
            <person name="Riccombeni A."/>
            <person name="Vidanes G."/>
            <person name="Proux-Wera E."/>
            <person name="Wolfe K.H."/>
            <person name="Butler G."/>
        </authorList>
    </citation>
    <scope>NUCLEOTIDE SEQUENCE [LARGE SCALE GENOMIC DNA]</scope>
    <source>
        <strain evidence="7 8">Co 90-125</strain>
    </source>
</reference>
<feature type="region of interest" description="Disordered" evidence="5">
    <location>
        <begin position="815"/>
        <end position="857"/>
    </location>
</feature>
<feature type="compositionally biased region" description="Polar residues" evidence="5">
    <location>
        <begin position="612"/>
        <end position="638"/>
    </location>
</feature>
<feature type="compositionally biased region" description="Basic residues" evidence="5">
    <location>
        <begin position="107"/>
        <end position="120"/>
    </location>
</feature>
<evidence type="ECO:0000256" key="2">
    <source>
        <dbReference type="ARBA" id="ARBA00022692"/>
    </source>
</evidence>
<feature type="compositionally biased region" description="Low complexity" evidence="5">
    <location>
        <begin position="724"/>
        <end position="739"/>
    </location>
</feature>
<feature type="region of interest" description="Disordered" evidence="5">
    <location>
        <begin position="612"/>
        <end position="688"/>
    </location>
</feature>
<feature type="region of interest" description="Disordered" evidence="5">
    <location>
        <begin position="60"/>
        <end position="82"/>
    </location>
</feature>
<feature type="compositionally biased region" description="Basic and acidic residues" evidence="5">
    <location>
        <begin position="826"/>
        <end position="839"/>
    </location>
</feature>
<feature type="region of interest" description="Disordered" evidence="5">
    <location>
        <begin position="100"/>
        <end position="144"/>
    </location>
</feature>
<dbReference type="Proteomes" id="UP000005018">
    <property type="component" value="Chromosome 4"/>
</dbReference>
<dbReference type="GeneID" id="14540285"/>
<keyword evidence="3" id="KW-1133">Transmembrane helix</keyword>